<accession>A0A4U1JID7</accession>
<dbReference type="RefSeq" id="WP_136927720.1">
    <property type="nucleotide sequence ID" value="NZ_SSMQ01000003.1"/>
</dbReference>
<name>A0A4U1JID7_9BACT</name>
<dbReference type="OrthoDB" id="5383014at2"/>
<dbReference type="EMBL" id="SSMQ01000003">
    <property type="protein sequence ID" value="TKD12420.1"/>
    <property type="molecule type" value="Genomic_DNA"/>
</dbReference>
<comment type="caution">
    <text evidence="1">The sequence shown here is derived from an EMBL/GenBank/DDBJ whole genome shotgun (WGS) entry which is preliminary data.</text>
</comment>
<evidence type="ECO:0000313" key="1">
    <source>
        <dbReference type="EMBL" id="TKD12420.1"/>
    </source>
</evidence>
<proteinExistence type="predicted"/>
<sequence length="71" mass="8089">MDIEWRTDVEPGARRVIESLLASQRTLEDVVRWGLALTPPRLVADVVVQDEYNHDVVLEHPAGVYLVYDTT</sequence>
<protein>
    <submittedName>
        <fullName evidence="1">Uncharacterized protein</fullName>
    </submittedName>
</protein>
<dbReference type="AlphaFoldDB" id="A0A4U1JID7"/>
<gene>
    <name evidence="1" type="ORF">E8A74_04800</name>
</gene>
<evidence type="ECO:0000313" key="2">
    <source>
        <dbReference type="Proteomes" id="UP000309215"/>
    </source>
</evidence>
<dbReference type="Proteomes" id="UP000309215">
    <property type="component" value="Unassembled WGS sequence"/>
</dbReference>
<reference evidence="1 2" key="1">
    <citation type="submission" date="2019-04" db="EMBL/GenBank/DDBJ databases">
        <authorList>
            <person name="Li Y."/>
            <person name="Wang J."/>
        </authorList>
    </citation>
    <scope>NUCLEOTIDE SEQUENCE [LARGE SCALE GENOMIC DNA]</scope>
    <source>
        <strain evidence="1 2">DSM 14668</strain>
    </source>
</reference>
<keyword evidence="2" id="KW-1185">Reference proteome</keyword>
<organism evidence="1 2">
    <name type="scientific">Polyangium fumosum</name>
    <dbReference type="NCBI Taxonomy" id="889272"/>
    <lineage>
        <taxon>Bacteria</taxon>
        <taxon>Pseudomonadati</taxon>
        <taxon>Myxococcota</taxon>
        <taxon>Polyangia</taxon>
        <taxon>Polyangiales</taxon>
        <taxon>Polyangiaceae</taxon>
        <taxon>Polyangium</taxon>
    </lineage>
</organism>